<sequence>MASVYQHHLDVRRSAAPKGGMPWPRAGRGGAIAVSCTYGSRSIVVFVHAYLPAIQLEVLDVEALAEAVPSRGLDFSRLGAVAGFSKLSARFYGLSVRNGALIVCMPVLN</sequence>
<dbReference type="EMBL" id="FCQH01000022">
    <property type="protein sequence ID" value="CVL08098.1"/>
    <property type="molecule type" value="Genomic_DNA"/>
</dbReference>
<protein>
    <submittedName>
        <fullName evidence="1">Uncharacterized protein</fullName>
    </submittedName>
</protein>
<dbReference type="RefSeq" id="XP_041690886.1">
    <property type="nucleotide sequence ID" value="XM_041825514.1"/>
</dbReference>
<gene>
    <name evidence="1" type="ORF">FMAN_14238</name>
</gene>
<dbReference type="AlphaFoldDB" id="A0A1L7UBK3"/>
<organism evidence="1 2">
    <name type="scientific">Fusarium mangiferae</name>
    <name type="common">Mango malformation disease fungus</name>
    <dbReference type="NCBI Taxonomy" id="192010"/>
    <lineage>
        <taxon>Eukaryota</taxon>
        <taxon>Fungi</taxon>
        <taxon>Dikarya</taxon>
        <taxon>Ascomycota</taxon>
        <taxon>Pezizomycotina</taxon>
        <taxon>Sordariomycetes</taxon>
        <taxon>Hypocreomycetidae</taxon>
        <taxon>Hypocreales</taxon>
        <taxon>Nectriaceae</taxon>
        <taxon>Fusarium</taxon>
        <taxon>Fusarium fujikuroi species complex</taxon>
    </lineage>
</organism>
<proteinExistence type="predicted"/>
<dbReference type="Proteomes" id="UP000184255">
    <property type="component" value="Unassembled WGS sequence"/>
</dbReference>
<evidence type="ECO:0000313" key="2">
    <source>
        <dbReference type="Proteomes" id="UP000184255"/>
    </source>
</evidence>
<dbReference type="GeneID" id="65093487"/>
<keyword evidence="2" id="KW-1185">Reference proteome</keyword>
<evidence type="ECO:0000313" key="1">
    <source>
        <dbReference type="EMBL" id="CVL08098.1"/>
    </source>
</evidence>
<comment type="caution">
    <text evidence="1">The sequence shown here is derived from an EMBL/GenBank/DDBJ whole genome shotgun (WGS) entry which is preliminary data.</text>
</comment>
<reference evidence="2" key="1">
    <citation type="journal article" date="2016" name="Genome Biol. Evol.">
        <title>Comparative 'omics' of the Fusarium fujikuroi species complex highlights differences in genetic potential and metabolite synthesis.</title>
        <authorList>
            <person name="Niehaus E.-M."/>
            <person name="Muensterkoetter M."/>
            <person name="Proctor R.H."/>
            <person name="Brown D.W."/>
            <person name="Sharon A."/>
            <person name="Idan Y."/>
            <person name="Oren-Young L."/>
            <person name="Sieber C.M."/>
            <person name="Novak O."/>
            <person name="Pencik A."/>
            <person name="Tarkowska D."/>
            <person name="Hromadova K."/>
            <person name="Freeman S."/>
            <person name="Maymon M."/>
            <person name="Elazar M."/>
            <person name="Youssef S.A."/>
            <person name="El-Shabrawy E.S.M."/>
            <person name="Shalaby A.B.A."/>
            <person name="Houterman P."/>
            <person name="Brock N.L."/>
            <person name="Burkhardt I."/>
            <person name="Tsavkelova E.A."/>
            <person name="Dickschat J.S."/>
            <person name="Galuszka P."/>
            <person name="Gueldener U."/>
            <person name="Tudzynski B."/>
        </authorList>
    </citation>
    <scope>NUCLEOTIDE SEQUENCE [LARGE SCALE GENOMIC DNA]</scope>
    <source>
        <strain evidence="2">MRC7560</strain>
    </source>
</reference>
<accession>A0A1L7UBK3</accession>
<dbReference type="VEuPathDB" id="FungiDB:FMAN_14238"/>
<name>A0A1L7UBK3_FUSMA</name>